<evidence type="ECO:0000256" key="7">
    <source>
        <dbReference type="ARBA" id="ARBA00023033"/>
    </source>
</evidence>
<keyword evidence="8" id="KW-0472">Membrane</keyword>
<keyword evidence="5" id="KW-0560">Oxidoreductase</keyword>
<dbReference type="OrthoDB" id="5243143at2759"/>
<evidence type="ECO:0000256" key="2">
    <source>
        <dbReference type="ARBA" id="ARBA00010617"/>
    </source>
</evidence>
<feature type="transmembrane region" description="Helical" evidence="8">
    <location>
        <begin position="20"/>
        <end position="41"/>
    </location>
</feature>
<evidence type="ECO:0000313" key="10">
    <source>
        <dbReference type="Proteomes" id="UP000639643"/>
    </source>
</evidence>
<evidence type="ECO:0000256" key="3">
    <source>
        <dbReference type="ARBA" id="ARBA00022617"/>
    </source>
</evidence>
<organism evidence="9 10">
    <name type="scientific">Colletotrichum musicola</name>
    <dbReference type="NCBI Taxonomy" id="2175873"/>
    <lineage>
        <taxon>Eukaryota</taxon>
        <taxon>Fungi</taxon>
        <taxon>Dikarya</taxon>
        <taxon>Ascomycota</taxon>
        <taxon>Pezizomycotina</taxon>
        <taxon>Sordariomycetes</taxon>
        <taxon>Hypocreomycetidae</taxon>
        <taxon>Glomerellales</taxon>
        <taxon>Glomerellaceae</taxon>
        <taxon>Colletotrichum</taxon>
        <taxon>Colletotrichum orchidearum species complex</taxon>
    </lineage>
</organism>
<accession>A0A8H6MI59</accession>
<evidence type="ECO:0000256" key="8">
    <source>
        <dbReference type="SAM" id="Phobius"/>
    </source>
</evidence>
<dbReference type="EMBL" id="WIGM01002292">
    <property type="protein sequence ID" value="KAF6781832.1"/>
    <property type="molecule type" value="Genomic_DNA"/>
</dbReference>
<keyword evidence="7 9" id="KW-0503">Monooxygenase</keyword>
<dbReference type="AlphaFoldDB" id="A0A8H6MI59"/>
<comment type="similarity">
    <text evidence="2">Belongs to the cytochrome P450 family.</text>
</comment>
<dbReference type="GO" id="GO:0004497">
    <property type="term" value="F:monooxygenase activity"/>
    <property type="evidence" value="ECO:0007669"/>
    <property type="project" value="UniProtKB-KW"/>
</dbReference>
<reference evidence="9" key="1">
    <citation type="journal article" date="2020" name="Phytopathology">
        <title>Genome Sequence Resources of Colletotrichum truncatum, C. plurivorum, C. musicola, and C. sojae: Four Species Pathogenic to Soybean (Glycine max).</title>
        <authorList>
            <person name="Rogerio F."/>
            <person name="Boufleur T.R."/>
            <person name="Ciampi-Guillardi M."/>
            <person name="Sukno S.A."/>
            <person name="Thon M.R."/>
            <person name="Massola Junior N.S."/>
            <person name="Baroncelli R."/>
        </authorList>
    </citation>
    <scope>NUCLEOTIDE SEQUENCE</scope>
    <source>
        <strain evidence="9">LFN0074</strain>
    </source>
</reference>
<keyword evidence="8" id="KW-0812">Transmembrane</keyword>
<protein>
    <submittedName>
        <fullName evidence="9">Cytochrome p450 monooxygenase</fullName>
    </submittedName>
</protein>
<keyword evidence="6" id="KW-0408">Iron</keyword>
<keyword evidence="10" id="KW-1185">Reference proteome</keyword>
<comment type="caution">
    <text evidence="9">The sequence shown here is derived from an EMBL/GenBank/DDBJ whole genome shotgun (WGS) entry which is preliminary data.</text>
</comment>
<dbReference type="PANTHER" id="PTHR46206">
    <property type="entry name" value="CYTOCHROME P450"/>
    <property type="match status" value="1"/>
</dbReference>
<keyword evidence="3" id="KW-0349">Heme</keyword>
<evidence type="ECO:0000313" key="9">
    <source>
        <dbReference type="EMBL" id="KAF6781832.1"/>
    </source>
</evidence>
<name>A0A8H6MI59_9PEZI</name>
<evidence type="ECO:0000256" key="4">
    <source>
        <dbReference type="ARBA" id="ARBA00022723"/>
    </source>
</evidence>
<comment type="cofactor">
    <cofactor evidence="1">
        <name>heme</name>
        <dbReference type="ChEBI" id="CHEBI:30413"/>
    </cofactor>
</comment>
<sequence>MSYNNSAFAPWLKDNLAEGPAGLPPSAVMTVVLLVIALPLVTKYFQVKTSLPLVNPPKWFQLRAQKELGFLEDGMETLRNSRAKHPNKPFRILTELGEIIVLPPEFAQTIRNLTTLNFRKAVMKEFHGHLPGFEPYALLDRPDVLVQTLARKQLTQRLNTVTQPLSHEASFAVQHIFGNVEGESQLSDTQPTQ</sequence>
<dbReference type="GO" id="GO:0046872">
    <property type="term" value="F:metal ion binding"/>
    <property type="evidence" value="ECO:0007669"/>
    <property type="project" value="UniProtKB-KW"/>
</dbReference>
<dbReference type="Proteomes" id="UP000639643">
    <property type="component" value="Unassembled WGS sequence"/>
</dbReference>
<dbReference type="PANTHER" id="PTHR46206:SF2">
    <property type="entry name" value="CYTOCHROME P450 MONOOXYGENASE AUSG-RELATED"/>
    <property type="match status" value="1"/>
</dbReference>
<evidence type="ECO:0000256" key="1">
    <source>
        <dbReference type="ARBA" id="ARBA00001971"/>
    </source>
</evidence>
<evidence type="ECO:0000256" key="6">
    <source>
        <dbReference type="ARBA" id="ARBA00023004"/>
    </source>
</evidence>
<gene>
    <name evidence="9" type="ORF">CMUS01_16750</name>
</gene>
<proteinExistence type="inferred from homology"/>
<keyword evidence="4" id="KW-0479">Metal-binding</keyword>
<keyword evidence="8" id="KW-1133">Transmembrane helix</keyword>
<evidence type="ECO:0000256" key="5">
    <source>
        <dbReference type="ARBA" id="ARBA00023002"/>
    </source>
</evidence>